<evidence type="ECO:0000256" key="2">
    <source>
        <dbReference type="ARBA" id="ARBA00012438"/>
    </source>
</evidence>
<evidence type="ECO:0000313" key="8">
    <source>
        <dbReference type="EMBL" id="MBC5781086.1"/>
    </source>
</evidence>
<evidence type="ECO:0000313" key="9">
    <source>
        <dbReference type="Proteomes" id="UP000649826"/>
    </source>
</evidence>
<keyword evidence="9" id="KW-1185">Reference proteome</keyword>
<proteinExistence type="predicted"/>
<comment type="caution">
    <text evidence="8">The sequence shown here is derived from an EMBL/GenBank/DDBJ whole genome shotgun (WGS) entry which is preliminary data.</text>
</comment>
<dbReference type="EMBL" id="JACOQG010000046">
    <property type="protein sequence ID" value="MBC5781086.1"/>
    <property type="molecule type" value="Genomic_DNA"/>
</dbReference>
<evidence type="ECO:0000256" key="1">
    <source>
        <dbReference type="ARBA" id="ARBA00000085"/>
    </source>
</evidence>
<feature type="transmembrane region" description="Helical" evidence="6">
    <location>
        <begin position="291"/>
        <end position="312"/>
    </location>
</feature>
<dbReference type="InterPro" id="IPR010559">
    <property type="entry name" value="Sig_transdc_His_kin_internal"/>
</dbReference>
<accession>A0ABR7IM25</accession>
<dbReference type="Gene3D" id="3.30.565.10">
    <property type="entry name" value="Histidine kinase-like ATPase, C-terminal domain"/>
    <property type="match status" value="1"/>
</dbReference>
<reference evidence="8 9" key="1">
    <citation type="submission" date="2020-08" db="EMBL/GenBank/DDBJ databases">
        <title>Genome public.</title>
        <authorList>
            <person name="Liu C."/>
            <person name="Sun Q."/>
        </authorList>
    </citation>
    <scope>NUCLEOTIDE SEQUENCE [LARGE SCALE GENOMIC DNA]</scope>
    <source>
        <strain evidence="8 9">M29</strain>
    </source>
</reference>
<keyword evidence="6" id="KW-0812">Transmembrane</keyword>
<evidence type="ECO:0000256" key="3">
    <source>
        <dbReference type="ARBA" id="ARBA00022777"/>
    </source>
</evidence>
<evidence type="ECO:0000256" key="6">
    <source>
        <dbReference type="SAM" id="Phobius"/>
    </source>
</evidence>
<evidence type="ECO:0000259" key="7">
    <source>
        <dbReference type="PROSITE" id="PS50109"/>
    </source>
</evidence>
<keyword evidence="6" id="KW-0472">Membrane</keyword>
<keyword evidence="3 8" id="KW-0808">Transferase</keyword>
<dbReference type="SMART" id="SM00387">
    <property type="entry name" value="HATPase_c"/>
    <property type="match status" value="1"/>
</dbReference>
<dbReference type="InterPro" id="IPR050640">
    <property type="entry name" value="Bact_2-comp_sensor_kinase"/>
</dbReference>
<keyword evidence="4" id="KW-0902">Two-component regulatory system</keyword>
<dbReference type="InterPro" id="IPR004358">
    <property type="entry name" value="Sig_transdc_His_kin-like_C"/>
</dbReference>
<dbReference type="PANTHER" id="PTHR34220:SF7">
    <property type="entry name" value="SENSOR HISTIDINE KINASE YPDA"/>
    <property type="match status" value="1"/>
</dbReference>
<dbReference type="InterPro" id="IPR005467">
    <property type="entry name" value="His_kinase_dom"/>
</dbReference>
<feature type="domain" description="Histidine kinase" evidence="7">
    <location>
        <begin position="469"/>
        <end position="580"/>
    </location>
</feature>
<dbReference type="PRINTS" id="PR00344">
    <property type="entry name" value="BCTRLSENSOR"/>
</dbReference>
<gene>
    <name evidence="8" type="ORF">H8Z82_15865</name>
</gene>
<comment type="catalytic activity">
    <reaction evidence="1">
        <text>ATP + protein L-histidine = ADP + protein N-phospho-L-histidine.</text>
        <dbReference type="EC" id="2.7.13.3"/>
    </reaction>
</comment>
<dbReference type="GO" id="GO:0016301">
    <property type="term" value="F:kinase activity"/>
    <property type="evidence" value="ECO:0007669"/>
    <property type="project" value="UniProtKB-KW"/>
</dbReference>
<feature type="coiled-coil region" evidence="5">
    <location>
        <begin position="340"/>
        <end position="371"/>
    </location>
</feature>
<dbReference type="Pfam" id="PF06580">
    <property type="entry name" value="His_kinase"/>
    <property type="match status" value="1"/>
</dbReference>
<dbReference type="InterPro" id="IPR003594">
    <property type="entry name" value="HATPase_dom"/>
</dbReference>
<dbReference type="Pfam" id="PF02518">
    <property type="entry name" value="HATPase_c"/>
    <property type="match status" value="1"/>
</dbReference>
<evidence type="ECO:0000256" key="4">
    <source>
        <dbReference type="ARBA" id="ARBA00023012"/>
    </source>
</evidence>
<keyword evidence="5" id="KW-0175">Coiled coil</keyword>
<keyword evidence="3 8" id="KW-0418">Kinase</keyword>
<name>A0ABR7IM25_9FIRM</name>
<protein>
    <recommendedName>
        <fullName evidence="2">histidine kinase</fullName>
        <ecNumber evidence="2">2.7.13.3</ecNumber>
    </recommendedName>
</protein>
<dbReference type="RefSeq" id="WP_186995662.1">
    <property type="nucleotide sequence ID" value="NZ_JACOQG010000046.1"/>
</dbReference>
<dbReference type="PANTHER" id="PTHR34220">
    <property type="entry name" value="SENSOR HISTIDINE KINASE YPDA"/>
    <property type="match status" value="1"/>
</dbReference>
<sequence>MKSLKRMKIKTKIWVLFLACILMSSVISVGTVVYSSQKSNVKHIGEMTTQTLHAIDSNLELMIDHVNQDTYAVFWSKMFQDTLEEVSKGNLTVKTRTELQDCLTNIMLAGDYISSIVFYDNIGNSFMCNREEVVLKKEISVEDAYWYEKAMEKDGDWIFETDGGGIVSYKSKNRNILSMIRVIKKKTDYSKLGILMVNIDEKTIREIFDSVGGNLNSNFYVLMNDTLIFGPEEKENYDVSRDIIGSLKENETKIVRSGENSMVYKKISSMIDGWTIAIETPLSSFSNSISYFDTIIVLIVNIGMLILCWFSISRTVSRPIQKMEEQMMYSKSIPENMEVDEECEDEITNLKRTYNNLLNSIRKLLERTKEEEKIIRKNELDLILEQINPHFLYNTLDVISGLTLIGDQDKSFQMTQALGRFYRNSLNSGCQVIPVREELDIIKSYMTIINIRYDNEISIEYEVDESLLDILMLKLILQPLVENAVHHGMRQKEGKGELRISVQALDDRLMEVSVRDNGVGIPEDKIRLILEGGYKNSKSGFGLHSVKQRVELFYGVEDAVSISSQPGCWTEVRVRFPYKREG</sequence>
<dbReference type="InterPro" id="IPR036890">
    <property type="entry name" value="HATPase_C_sf"/>
</dbReference>
<dbReference type="Proteomes" id="UP000649826">
    <property type="component" value="Unassembled WGS sequence"/>
</dbReference>
<dbReference type="SUPFAM" id="SSF55874">
    <property type="entry name" value="ATPase domain of HSP90 chaperone/DNA topoisomerase II/histidine kinase"/>
    <property type="match status" value="1"/>
</dbReference>
<organism evidence="8 9">
    <name type="scientific">Blautia difficilis</name>
    <dbReference type="NCBI Taxonomy" id="2763027"/>
    <lineage>
        <taxon>Bacteria</taxon>
        <taxon>Bacillati</taxon>
        <taxon>Bacillota</taxon>
        <taxon>Clostridia</taxon>
        <taxon>Lachnospirales</taxon>
        <taxon>Lachnospiraceae</taxon>
        <taxon>Blautia</taxon>
    </lineage>
</organism>
<dbReference type="EC" id="2.7.13.3" evidence="2"/>
<dbReference type="Gene3D" id="6.10.340.10">
    <property type="match status" value="1"/>
</dbReference>
<dbReference type="PROSITE" id="PS50109">
    <property type="entry name" value="HIS_KIN"/>
    <property type="match status" value="1"/>
</dbReference>
<evidence type="ECO:0000256" key="5">
    <source>
        <dbReference type="SAM" id="Coils"/>
    </source>
</evidence>
<keyword evidence="6" id="KW-1133">Transmembrane helix</keyword>